<keyword evidence="2" id="KW-0812">Transmembrane</keyword>
<evidence type="ECO:0000313" key="5">
    <source>
        <dbReference type="Proteomes" id="UP000295444"/>
    </source>
</evidence>
<dbReference type="RefSeq" id="WP_208115461.1">
    <property type="nucleotide sequence ID" value="NZ_SNXZ01000001.1"/>
</dbReference>
<proteinExistence type="predicted"/>
<keyword evidence="2" id="KW-1133">Transmembrane helix</keyword>
<feature type="chain" id="PRO_5020974498" evidence="3">
    <location>
        <begin position="28"/>
        <end position="553"/>
    </location>
</feature>
<dbReference type="EMBL" id="SNXZ01000001">
    <property type="protein sequence ID" value="TDQ04731.1"/>
    <property type="molecule type" value="Genomic_DNA"/>
</dbReference>
<evidence type="ECO:0000313" key="4">
    <source>
        <dbReference type="EMBL" id="TDQ04731.1"/>
    </source>
</evidence>
<keyword evidence="2" id="KW-0472">Membrane</keyword>
<evidence type="ECO:0000256" key="1">
    <source>
        <dbReference type="SAM" id="MobiDB-lite"/>
    </source>
</evidence>
<accession>A0A4R6SLK0</accession>
<sequence>MRKRLPVVMALPLAAAMLALAAAPAAADPSTIVTTPIPQPANPNDPPASGTADPHPTGRAVGDAGTGLAVVRLLPNSAPTGTILPGYSDKLPKQPAAELGFGLSSAQANSEAYLAQERSIAQASPGGFAFQGNTPQTPGSLAQMALPDNKEPITGGLNPPSTPLDTLLKVGALQGQVHARWSETLGPCVGTISDASTSLGSLSVLNAIPTLPNFTELDKAFDMSKLTDVQQQATKLLSGLAGPLSSLGGVLPTGGKGTGSLLSLPNTMSTRSVVRLVDLPGSKHKAVQSVSTLQVASVKLLANTPMEISLNVVSQPTLTATSGGDAKTSTITYKAPVITVTQGGKDLGTLSSSKPSLDIPIGVPLPKLENVLPSQLKNLPLVGNVAALLDPSQLSGLDPNQLKIDIGVLRLNVAELTKKELPLEMNGLKGYQIGATARMLDLQLLPTDALALPDLPSALAQVSLGEQVTRAAAPEGGVVCGKTSAPTQNPPAGQGSGPKHLAYTNAAYQAVPMFWSGTAMLLVGVVIVAAMPGRRPQRVTVKPSPSPRPPTED</sequence>
<feature type="region of interest" description="Disordered" evidence="1">
    <location>
        <begin position="125"/>
        <end position="150"/>
    </location>
</feature>
<comment type="caution">
    <text evidence="4">The sequence shown here is derived from an EMBL/GenBank/DDBJ whole genome shotgun (WGS) entry which is preliminary data.</text>
</comment>
<feature type="compositionally biased region" description="Pro residues" evidence="1">
    <location>
        <begin position="37"/>
        <end position="46"/>
    </location>
</feature>
<organism evidence="4 5">
    <name type="scientific">Labedaea rhizosphaerae</name>
    <dbReference type="NCBI Taxonomy" id="598644"/>
    <lineage>
        <taxon>Bacteria</taxon>
        <taxon>Bacillati</taxon>
        <taxon>Actinomycetota</taxon>
        <taxon>Actinomycetes</taxon>
        <taxon>Pseudonocardiales</taxon>
        <taxon>Pseudonocardiaceae</taxon>
        <taxon>Labedaea</taxon>
    </lineage>
</organism>
<reference evidence="4 5" key="1">
    <citation type="submission" date="2019-03" db="EMBL/GenBank/DDBJ databases">
        <title>Genomic Encyclopedia of Type Strains, Phase IV (KMG-IV): sequencing the most valuable type-strain genomes for metagenomic binning, comparative biology and taxonomic classification.</title>
        <authorList>
            <person name="Goeker M."/>
        </authorList>
    </citation>
    <scope>NUCLEOTIDE SEQUENCE [LARGE SCALE GENOMIC DNA]</scope>
    <source>
        <strain evidence="4 5">DSM 45361</strain>
    </source>
</reference>
<feature type="transmembrane region" description="Helical" evidence="2">
    <location>
        <begin position="513"/>
        <end position="532"/>
    </location>
</feature>
<keyword evidence="3" id="KW-0732">Signal</keyword>
<keyword evidence="5" id="KW-1185">Reference proteome</keyword>
<dbReference type="Proteomes" id="UP000295444">
    <property type="component" value="Unassembled WGS sequence"/>
</dbReference>
<feature type="region of interest" description="Disordered" evidence="1">
    <location>
        <begin position="31"/>
        <end position="63"/>
    </location>
</feature>
<protein>
    <submittedName>
        <fullName evidence="4">Uncharacterized protein</fullName>
    </submittedName>
</protein>
<evidence type="ECO:0000256" key="2">
    <source>
        <dbReference type="SAM" id="Phobius"/>
    </source>
</evidence>
<dbReference type="AlphaFoldDB" id="A0A4R6SLK0"/>
<feature type="signal peptide" evidence="3">
    <location>
        <begin position="1"/>
        <end position="27"/>
    </location>
</feature>
<feature type="compositionally biased region" description="Polar residues" evidence="1">
    <location>
        <begin position="131"/>
        <end position="140"/>
    </location>
</feature>
<gene>
    <name evidence="4" type="ORF">EV186_101687</name>
</gene>
<evidence type="ECO:0000256" key="3">
    <source>
        <dbReference type="SAM" id="SignalP"/>
    </source>
</evidence>
<name>A0A4R6SLK0_LABRH</name>